<dbReference type="GO" id="GO:0016903">
    <property type="term" value="F:oxidoreductase activity, acting on the aldehyde or oxo group of donors"/>
    <property type="evidence" value="ECO:0007669"/>
    <property type="project" value="InterPro"/>
</dbReference>
<keyword evidence="1" id="KW-0560">Oxidoreductase</keyword>
<dbReference type="Gene3D" id="3.40.920.10">
    <property type="entry name" value="Pyruvate-ferredoxin oxidoreductase, PFOR, domain III"/>
    <property type="match status" value="1"/>
</dbReference>
<dbReference type="InterPro" id="IPR052198">
    <property type="entry name" value="IorB_Oxidoreductase"/>
</dbReference>
<evidence type="ECO:0000256" key="1">
    <source>
        <dbReference type="ARBA" id="ARBA00023002"/>
    </source>
</evidence>
<name>A0A656YYK5_9EURY</name>
<evidence type="ECO:0000313" key="4">
    <source>
        <dbReference type="Proteomes" id="UP000070257"/>
    </source>
</evidence>
<dbReference type="SUPFAM" id="SSF53323">
    <property type="entry name" value="Pyruvate-ferredoxin oxidoreductase, PFOR, domain III"/>
    <property type="match status" value="1"/>
</dbReference>
<protein>
    <recommendedName>
        <fullName evidence="2">Pyruvate/ketoisovalerate oxidoreductase catalytic domain-containing protein</fullName>
    </recommendedName>
</protein>
<proteinExistence type="predicted"/>
<dbReference type="AlphaFoldDB" id="A0A656YYK5"/>
<dbReference type="InterPro" id="IPR019752">
    <property type="entry name" value="Pyrv/ketoisovalerate_OxRed_cat"/>
</dbReference>
<dbReference type="Proteomes" id="UP000070257">
    <property type="component" value="Unassembled WGS sequence"/>
</dbReference>
<dbReference type="EMBL" id="LHXT01000022">
    <property type="protein sequence ID" value="KXA98451.1"/>
    <property type="molecule type" value="Genomic_DNA"/>
</dbReference>
<keyword evidence="4" id="KW-1185">Reference proteome</keyword>
<dbReference type="PANTHER" id="PTHR43854:SF1">
    <property type="entry name" value="INDOLEPYRUVATE OXIDOREDUCTASE SUBUNIT IORB"/>
    <property type="match status" value="1"/>
</dbReference>
<gene>
    <name evidence="3" type="ORF">AKJ39_02070</name>
</gene>
<evidence type="ECO:0000259" key="2">
    <source>
        <dbReference type="Pfam" id="PF01558"/>
    </source>
</evidence>
<dbReference type="Pfam" id="PF01558">
    <property type="entry name" value="POR"/>
    <property type="match status" value="1"/>
</dbReference>
<dbReference type="PANTHER" id="PTHR43854">
    <property type="entry name" value="INDOLEPYRUVATE OXIDOREDUCTASE SUBUNIT IORB"/>
    <property type="match status" value="1"/>
</dbReference>
<accession>A0A656YYK5</accession>
<reference evidence="3 4" key="1">
    <citation type="journal article" date="2016" name="Sci. Rep.">
        <title>Metabolic traits of an uncultured archaeal lineage -MSBL1- from brine pools of the Red Sea.</title>
        <authorList>
            <person name="Mwirichia R."/>
            <person name="Alam I."/>
            <person name="Rashid M."/>
            <person name="Vinu M."/>
            <person name="Ba-Alawi W."/>
            <person name="Anthony Kamau A."/>
            <person name="Kamanda Ngugi D."/>
            <person name="Goker M."/>
            <person name="Klenk H.P."/>
            <person name="Bajic V."/>
            <person name="Stingl U."/>
        </authorList>
    </citation>
    <scope>NUCLEOTIDE SEQUENCE [LARGE SCALE GENOMIC DNA]</scope>
    <source>
        <strain evidence="3">SCGC-AAA259J03</strain>
    </source>
</reference>
<evidence type="ECO:0000313" key="3">
    <source>
        <dbReference type="EMBL" id="KXA98451.1"/>
    </source>
</evidence>
<feature type="domain" description="Pyruvate/ketoisovalerate oxidoreductase catalytic" evidence="2">
    <location>
        <begin position="2"/>
        <end position="182"/>
    </location>
</feature>
<sequence length="192" mass="20930">MSEVAVREGLNVNTYEVLGTAHRGTLVFSFVRMSENIKEFSNQIPAGEADLLIGFEPLEALRLGMLWMSEEGLAILNTKRVIPIYESLGKDVFSDEPRPRGYPPNEEISDFLESTGATVMTVDASEIAEKLGNKVVVNTVMLGMAVASGVLPLSKETFKDTIKILAPEGTAELNLQAFQTGIDTLPENPRSI</sequence>
<organism evidence="3 4">
    <name type="scientific">candidate division MSBL1 archaeon SCGC-AAA259J03</name>
    <dbReference type="NCBI Taxonomy" id="1698269"/>
    <lineage>
        <taxon>Archaea</taxon>
        <taxon>Methanobacteriati</taxon>
        <taxon>Methanobacteriota</taxon>
        <taxon>candidate division MSBL1</taxon>
    </lineage>
</organism>
<dbReference type="InterPro" id="IPR002869">
    <property type="entry name" value="Pyrv_flavodox_OxRed_cen"/>
</dbReference>
<comment type="caution">
    <text evidence="3">The sequence shown here is derived from an EMBL/GenBank/DDBJ whole genome shotgun (WGS) entry which is preliminary data.</text>
</comment>